<dbReference type="Gene3D" id="3.10.310.50">
    <property type="match status" value="1"/>
</dbReference>
<dbReference type="InterPro" id="IPR007621">
    <property type="entry name" value="TPM_dom"/>
</dbReference>
<feature type="transmembrane region" description="Helical" evidence="2">
    <location>
        <begin position="181"/>
        <end position="201"/>
    </location>
</feature>
<dbReference type="RefSeq" id="WP_092324877.1">
    <property type="nucleotide sequence ID" value="NZ_FNFU01000023.1"/>
</dbReference>
<gene>
    <name evidence="5" type="ORF">SAMN05216282_12333</name>
</gene>
<organism evidence="5 6">
    <name type="scientific">Cryobacterium psychrotolerans</name>
    <dbReference type="NCBI Taxonomy" id="386301"/>
    <lineage>
        <taxon>Bacteria</taxon>
        <taxon>Bacillati</taxon>
        <taxon>Actinomycetota</taxon>
        <taxon>Actinomycetes</taxon>
        <taxon>Micrococcales</taxon>
        <taxon>Microbacteriaceae</taxon>
        <taxon>Cryobacterium</taxon>
    </lineage>
</organism>
<evidence type="ECO:0000256" key="3">
    <source>
        <dbReference type="SAM" id="SignalP"/>
    </source>
</evidence>
<evidence type="ECO:0000256" key="1">
    <source>
        <dbReference type="SAM" id="MobiDB-lite"/>
    </source>
</evidence>
<evidence type="ECO:0000259" key="4">
    <source>
        <dbReference type="Pfam" id="PF04536"/>
    </source>
</evidence>
<dbReference type="Pfam" id="PF04536">
    <property type="entry name" value="TPM_phosphatase"/>
    <property type="match status" value="1"/>
</dbReference>
<dbReference type="OrthoDB" id="5105562at2"/>
<accession>A0A1G9GRJ9</accession>
<keyword evidence="2" id="KW-0472">Membrane</keyword>
<feature type="compositionally biased region" description="Gly residues" evidence="1">
    <location>
        <begin position="664"/>
        <end position="680"/>
    </location>
</feature>
<reference evidence="5 6" key="1">
    <citation type="submission" date="2016-10" db="EMBL/GenBank/DDBJ databases">
        <authorList>
            <person name="de Groot N.N."/>
        </authorList>
    </citation>
    <scope>NUCLEOTIDE SEQUENCE [LARGE SCALE GENOMIC DNA]</scope>
    <source>
        <strain evidence="5 6">CGMCC 1.5382</strain>
    </source>
</reference>
<keyword evidence="2" id="KW-1133">Transmembrane helix</keyword>
<feature type="signal peptide" evidence="3">
    <location>
        <begin position="1"/>
        <end position="26"/>
    </location>
</feature>
<evidence type="ECO:0000313" key="6">
    <source>
        <dbReference type="Proteomes" id="UP000198701"/>
    </source>
</evidence>
<keyword evidence="6" id="KW-1185">Reference proteome</keyword>
<dbReference type="AlphaFoldDB" id="A0A1G9GRJ9"/>
<feature type="domain" description="TPM" evidence="4">
    <location>
        <begin position="39"/>
        <end position="154"/>
    </location>
</feature>
<protein>
    <submittedName>
        <fullName evidence="5">Uncharacterized membrane protein YgcG, contains a TPM-fold domain</fullName>
    </submittedName>
</protein>
<dbReference type="Proteomes" id="UP000198701">
    <property type="component" value="Unassembled WGS sequence"/>
</dbReference>
<dbReference type="STRING" id="386301.SAMN05216282_12333"/>
<name>A0A1G9GRJ9_9MICO</name>
<proteinExistence type="predicted"/>
<sequence length="690" mass="70065">MRAGWTIVSGLLLSALVLSAPAVAHAEDPVTFGASHIVDRVDALGDREGDVQAALDQLYEDTQTDLFVVYVDSFTGAADREAWADETADKNGLGSRDVLLAVATADRQYQLSVAADFALTDAELTDLETVAIEPAFRENDWAGAAIGAAEGIGASITGAPVPAPVVTPGEANPGGGRYTGVWVALVILIVVGGIVLVVVLARRQRAVPAGGAGRASGAPPALTTAQLKQRAASELVQTDDAIKTSEQELGFAIAQYGVEATGAFQSALATAKAQLSQGFTLQQRLDDAEPDTEEQRRAWYGEIIALCDKANAALDDQAADFDELRKLEQRAPDAAASLEKQIAGVDARINEAEASLASLFERYSEAALATVADNPRQADERVTFAENALTEANARLAAGEPSAAAVGIRAAEESVDQARLLLDAVDRLGADLASAAQSVTGELRELETDIIQARALPAGTGAAAELPGVIAGTEQTVAEVKAHLAAGKINPIELVQRLETANERMDAVLAGVRDAQAQAQRAEAALTQTLLAARSQVSAAEDFITARRGAVGAEARTRLAEAGRLLVHAESSRAADPAGSLAAAQRANALAAEAISMARNDVDGFSGTGGMGDMFGGGRSARGGGDGSLGAVLGGILIGSILSGGGGGGGGGFGGFGSGGGRRGGGGGFGIPGGFGGSGTRSRRGGGGRF</sequence>
<keyword evidence="2" id="KW-0812">Transmembrane</keyword>
<feature type="compositionally biased region" description="Basic residues" evidence="1">
    <location>
        <begin position="681"/>
        <end position="690"/>
    </location>
</feature>
<evidence type="ECO:0000256" key="2">
    <source>
        <dbReference type="SAM" id="Phobius"/>
    </source>
</evidence>
<feature type="chain" id="PRO_5041053962" evidence="3">
    <location>
        <begin position="27"/>
        <end position="690"/>
    </location>
</feature>
<evidence type="ECO:0000313" key="5">
    <source>
        <dbReference type="EMBL" id="SDL03254.1"/>
    </source>
</evidence>
<keyword evidence="3" id="KW-0732">Signal</keyword>
<dbReference type="EMBL" id="FNFU01000023">
    <property type="protein sequence ID" value="SDL03254.1"/>
    <property type="molecule type" value="Genomic_DNA"/>
</dbReference>
<feature type="region of interest" description="Disordered" evidence="1">
    <location>
        <begin position="664"/>
        <end position="690"/>
    </location>
</feature>